<dbReference type="GO" id="GO:0009007">
    <property type="term" value="F:site-specific DNA-methyltransferase (adenine-specific) activity"/>
    <property type="evidence" value="ECO:0007669"/>
    <property type="project" value="UniProtKB-EC"/>
</dbReference>
<protein>
    <recommendedName>
        <fullName evidence="2">site-specific DNA-methyltransferase (adenine-specific)</fullName>
        <ecNumber evidence="2">2.1.1.72</ecNumber>
    </recommendedName>
</protein>
<gene>
    <name evidence="9" type="ORF">AB8Z38_28375</name>
</gene>
<dbReference type="EC" id="2.1.1.72" evidence="2"/>
<evidence type="ECO:0000256" key="7">
    <source>
        <dbReference type="ARBA" id="ARBA00047942"/>
    </source>
</evidence>
<dbReference type="PRINTS" id="PR00507">
    <property type="entry name" value="N12N6MTFRASE"/>
</dbReference>
<comment type="catalytic activity">
    <reaction evidence="7">
        <text>a 2'-deoxyadenosine in DNA + S-adenosyl-L-methionine = an N(6)-methyl-2'-deoxyadenosine in DNA + S-adenosyl-L-homocysteine + H(+)</text>
        <dbReference type="Rhea" id="RHEA:15197"/>
        <dbReference type="Rhea" id="RHEA-COMP:12418"/>
        <dbReference type="Rhea" id="RHEA-COMP:12419"/>
        <dbReference type="ChEBI" id="CHEBI:15378"/>
        <dbReference type="ChEBI" id="CHEBI:57856"/>
        <dbReference type="ChEBI" id="CHEBI:59789"/>
        <dbReference type="ChEBI" id="CHEBI:90615"/>
        <dbReference type="ChEBI" id="CHEBI:90616"/>
        <dbReference type="EC" id="2.1.1.72"/>
    </reaction>
</comment>
<dbReference type="EMBL" id="CP165734">
    <property type="protein sequence ID" value="XDV61286.1"/>
    <property type="molecule type" value="Genomic_DNA"/>
</dbReference>
<dbReference type="CDD" id="cd02440">
    <property type="entry name" value="AdoMet_MTases"/>
    <property type="match status" value="1"/>
</dbReference>
<dbReference type="GO" id="GO:0032259">
    <property type="term" value="P:methylation"/>
    <property type="evidence" value="ECO:0007669"/>
    <property type="project" value="UniProtKB-KW"/>
</dbReference>
<feature type="domain" description="DNA methylase adenine-specific" evidence="8">
    <location>
        <begin position="1"/>
        <end position="212"/>
    </location>
</feature>
<dbReference type="GO" id="GO:0008170">
    <property type="term" value="F:N-methyltransferase activity"/>
    <property type="evidence" value="ECO:0007669"/>
    <property type="project" value="InterPro"/>
</dbReference>
<evidence type="ECO:0000256" key="5">
    <source>
        <dbReference type="ARBA" id="ARBA00022691"/>
    </source>
</evidence>
<keyword evidence="6" id="KW-0680">Restriction system</keyword>
<keyword evidence="3 9" id="KW-0489">Methyltransferase</keyword>
<dbReference type="InterPro" id="IPR029063">
    <property type="entry name" value="SAM-dependent_MTases_sf"/>
</dbReference>
<dbReference type="SUPFAM" id="SSF53335">
    <property type="entry name" value="S-adenosyl-L-methionine-dependent methyltransferases"/>
    <property type="match status" value="1"/>
</dbReference>
<proteinExistence type="inferred from homology"/>
<sequence>MGEFFTGRHIIAGVLPILFSRAGFDKSFSSIRSKKIADLACGTGGFLTEMLRRVRNDHHPSTSNLKTFAQNAFFGYDIGHANASRARVNMYFAGDGFSSIRGGFDSLAASSATTFPKDGFDIIATNPPYGTSNYGRIEEAFLLKALATLKKGTGWLLIVLPTGVLENPRSAKTRFALLDQAMITDVISLPKHAFAPYTQQRTAIVIAQRRKKPLVGEAGTWQTLAAATQHENINMFVVDNDGLANSDKRYPTDKRGSSGEWMHDDLSEWIDSGGFKHPSKVFQALVNGSSPAAAVNEFGEPLGPKHGVFHPSALLHAERGIVLLPDIPLRAELKSIPFAEWKHRADQVEAFAKGDLVSLPLPFAEEVEFLLDHGIEFDPTEVGPPTALDALFKPVAKGDTGLTEAMIYQSASATGSPVYGGGRGVPRFKADDTLRRDNGVSATKFNGPALVVSMDGSSGSVQVIEKGSFFCNHHGAVLLPSSDVNLWCFAQVAEPALRRLASNVSASATLTKPALEGIKVRLPIGAAATEVEKRRRTLTSLSRLF</sequence>
<dbReference type="PANTHER" id="PTHR42933:SF3">
    <property type="entry name" value="TYPE I RESTRICTION ENZYME MJAVIII METHYLASE SUBUNIT"/>
    <property type="match status" value="1"/>
</dbReference>
<evidence type="ECO:0000256" key="6">
    <source>
        <dbReference type="ARBA" id="ARBA00022747"/>
    </source>
</evidence>
<dbReference type="RefSeq" id="WP_369726628.1">
    <property type="nucleotide sequence ID" value="NZ_CP165734.1"/>
</dbReference>
<dbReference type="PANTHER" id="PTHR42933">
    <property type="entry name" value="SLR6095 PROTEIN"/>
    <property type="match status" value="1"/>
</dbReference>
<dbReference type="GO" id="GO:0003677">
    <property type="term" value="F:DNA binding"/>
    <property type="evidence" value="ECO:0007669"/>
    <property type="project" value="InterPro"/>
</dbReference>
<reference evidence="9" key="1">
    <citation type="submission" date="2024-08" db="EMBL/GenBank/DDBJ databases">
        <authorList>
            <person name="Chaddad Z."/>
            <person name="Lamrabet M."/>
            <person name="Bouhnik O."/>
            <person name="Alami S."/>
            <person name="Wipf D."/>
            <person name="Courty P.E."/>
            <person name="Missbah El Idrissi M."/>
        </authorList>
    </citation>
    <scope>NUCLEOTIDE SEQUENCE</scope>
    <source>
        <strain evidence="9">LLZ17</strain>
    </source>
</reference>
<name>A0AB39XVL5_9BRAD</name>
<evidence type="ECO:0000256" key="1">
    <source>
        <dbReference type="ARBA" id="ARBA00006594"/>
    </source>
</evidence>
<dbReference type="InterPro" id="IPR002052">
    <property type="entry name" value="DNA_methylase_N6_adenine_CS"/>
</dbReference>
<dbReference type="PROSITE" id="PS00092">
    <property type="entry name" value="N6_MTASE"/>
    <property type="match status" value="1"/>
</dbReference>
<evidence type="ECO:0000256" key="2">
    <source>
        <dbReference type="ARBA" id="ARBA00011900"/>
    </source>
</evidence>
<dbReference type="Gene3D" id="3.40.50.150">
    <property type="entry name" value="Vaccinia Virus protein VP39"/>
    <property type="match status" value="1"/>
</dbReference>
<keyword evidence="5" id="KW-0949">S-adenosyl-L-methionine</keyword>
<evidence type="ECO:0000256" key="4">
    <source>
        <dbReference type="ARBA" id="ARBA00022679"/>
    </source>
</evidence>
<evidence type="ECO:0000256" key="3">
    <source>
        <dbReference type="ARBA" id="ARBA00022603"/>
    </source>
</evidence>
<evidence type="ECO:0000313" key="9">
    <source>
        <dbReference type="EMBL" id="XDV61286.1"/>
    </source>
</evidence>
<evidence type="ECO:0000259" key="8">
    <source>
        <dbReference type="Pfam" id="PF02384"/>
    </source>
</evidence>
<keyword evidence="4 9" id="KW-0808">Transferase</keyword>
<organism evidence="9">
    <name type="scientific">Bradyrhizobium sp. LLZ17</name>
    <dbReference type="NCBI Taxonomy" id="3239388"/>
    <lineage>
        <taxon>Bacteria</taxon>
        <taxon>Pseudomonadati</taxon>
        <taxon>Pseudomonadota</taxon>
        <taxon>Alphaproteobacteria</taxon>
        <taxon>Hyphomicrobiales</taxon>
        <taxon>Nitrobacteraceae</taxon>
        <taxon>Bradyrhizobium</taxon>
    </lineage>
</organism>
<dbReference type="InterPro" id="IPR003356">
    <property type="entry name" value="DNA_methylase_A-5"/>
</dbReference>
<comment type="similarity">
    <text evidence="1">Belongs to the N(4)/N(6)-methyltransferase family.</text>
</comment>
<dbReference type="InterPro" id="IPR051537">
    <property type="entry name" value="DNA_Adenine_Mtase"/>
</dbReference>
<dbReference type="AlphaFoldDB" id="A0AB39XVL5"/>
<dbReference type="Pfam" id="PF02384">
    <property type="entry name" value="N6_Mtase"/>
    <property type="match status" value="1"/>
</dbReference>
<accession>A0AB39XVL5</accession>
<dbReference type="GO" id="GO:0009307">
    <property type="term" value="P:DNA restriction-modification system"/>
    <property type="evidence" value="ECO:0007669"/>
    <property type="project" value="UniProtKB-KW"/>
</dbReference>